<feature type="transmembrane region" description="Helical" evidence="2">
    <location>
        <begin position="20"/>
        <end position="47"/>
    </location>
</feature>
<dbReference type="STRING" id="151549.A0A4C1TN53"/>
<proteinExistence type="predicted"/>
<comment type="caution">
    <text evidence="3">The sequence shown here is derived from an EMBL/GenBank/DDBJ whole genome shotgun (WGS) entry which is preliminary data.</text>
</comment>
<dbReference type="Proteomes" id="UP000299102">
    <property type="component" value="Unassembled WGS sequence"/>
</dbReference>
<evidence type="ECO:0000256" key="2">
    <source>
        <dbReference type="SAM" id="Phobius"/>
    </source>
</evidence>
<keyword evidence="2" id="KW-0812">Transmembrane</keyword>
<organism evidence="3 4">
    <name type="scientific">Eumeta variegata</name>
    <name type="common">Bagworm moth</name>
    <name type="synonym">Eumeta japonica</name>
    <dbReference type="NCBI Taxonomy" id="151549"/>
    <lineage>
        <taxon>Eukaryota</taxon>
        <taxon>Metazoa</taxon>
        <taxon>Ecdysozoa</taxon>
        <taxon>Arthropoda</taxon>
        <taxon>Hexapoda</taxon>
        <taxon>Insecta</taxon>
        <taxon>Pterygota</taxon>
        <taxon>Neoptera</taxon>
        <taxon>Endopterygota</taxon>
        <taxon>Lepidoptera</taxon>
        <taxon>Glossata</taxon>
        <taxon>Ditrysia</taxon>
        <taxon>Tineoidea</taxon>
        <taxon>Psychidae</taxon>
        <taxon>Oiketicinae</taxon>
        <taxon>Eumeta</taxon>
    </lineage>
</organism>
<feature type="compositionally biased region" description="Polar residues" evidence="1">
    <location>
        <begin position="111"/>
        <end position="120"/>
    </location>
</feature>
<keyword evidence="2" id="KW-1133">Transmembrane helix</keyword>
<reference evidence="3 4" key="1">
    <citation type="journal article" date="2019" name="Commun. Biol.">
        <title>The bagworm genome reveals a unique fibroin gene that provides high tensile strength.</title>
        <authorList>
            <person name="Kono N."/>
            <person name="Nakamura H."/>
            <person name="Ohtoshi R."/>
            <person name="Tomita M."/>
            <person name="Numata K."/>
            <person name="Arakawa K."/>
        </authorList>
    </citation>
    <scope>NUCLEOTIDE SEQUENCE [LARGE SCALE GENOMIC DNA]</scope>
</reference>
<dbReference type="AlphaFoldDB" id="A0A4C1TN53"/>
<evidence type="ECO:0000256" key="1">
    <source>
        <dbReference type="SAM" id="MobiDB-lite"/>
    </source>
</evidence>
<gene>
    <name evidence="3" type="primary">PAQR4</name>
    <name evidence="3" type="ORF">EVAR_6599_1</name>
</gene>
<feature type="region of interest" description="Disordered" evidence="1">
    <location>
        <begin position="96"/>
        <end position="123"/>
    </location>
</feature>
<keyword evidence="2" id="KW-0472">Membrane</keyword>
<dbReference type="OrthoDB" id="535992at2759"/>
<protein>
    <submittedName>
        <fullName evidence="3">Progestin and adipoQ receptor family member 4</fullName>
    </submittedName>
</protein>
<accession>A0A4C1TN53</accession>
<dbReference type="EMBL" id="BGZK01000068">
    <property type="protein sequence ID" value="GBP14948.1"/>
    <property type="molecule type" value="Genomic_DNA"/>
</dbReference>
<sequence>MYVLPGLLPWDGAGGGGTGIGIAWFLSLCHFLGALAPWCGSFVYHLFMNHARGEQLYHRLLQLDMLGIWVSQSIGEGVGSIIDVINKGHQKRHRNTNEGIEIGIESERNRNQNGTDSGIKNGTDIGIKNGNGIDVE</sequence>
<keyword evidence="4" id="KW-1185">Reference proteome</keyword>
<evidence type="ECO:0000313" key="4">
    <source>
        <dbReference type="Proteomes" id="UP000299102"/>
    </source>
</evidence>
<evidence type="ECO:0000313" key="3">
    <source>
        <dbReference type="EMBL" id="GBP14948.1"/>
    </source>
</evidence>
<keyword evidence="3" id="KW-0675">Receptor</keyword>
<name>A0A4C1TN53_EUMVA</name>